<gene>
    <name evidence="1" type="ORF">POCTA_138.1.T0330322</name>
</gene>
<comment type="caution">
    <text evidence="1">The sequence shown here is derived from an EMBL/GenBank/DDBJ whole genome shotgun (WGS) entry which is preliminary data.</text>
</comment>
<dbReference type="EMBL" id="CAJJDP010000033">
    <property type="protein sequence ID" value="CAD8157454.1"/>
    <property type="molecule type" value="Genomic_DNA"/>
</dbReference>
<dbReference type="Proteomes" id="UP000683925">
    <property type="component" value="Unassembled WGS sequence"/>
</dbReference>
<reference evidence="1" key="1">
    <citation type="submission" date="2021-01" db="EMBL/GenBank/DDBJ databases">
        <authorList>
            <consortium name="Genoscope - CEA"/>
            <person name="William W."/>
        </authorList>
    </citation>
    <scope>NUCLEOTIDE SEQUENCE</scope>
</reference>
<evidence type="ECO:0000313" key="1">
    <source>
        <dbReference type="EMBL" id="CAD8157454.1"/>
    </source>
</evidence>
<organism evidence="1 2">
    <name type="scientific">Paramecium octaurelia</name>
    <dbReference type="NCBI Taxonomy" id="43137"/>
    <lineage>
        <taxon>Eukaryota</taxon>
        <taxon>Sar</taxon>
        <taxon>Alveolata</taxon>
        <taxon>Ciliophora</taxon>
        <taxon>Intramacronucleata</taxon>
        <taxon>Oligohymenophorea</taxon>
        <taxon>Peniculida</taxon>
        <taxon>Parameciidae</taxon>
        <taxon>Paramecium</taxon>
    </lineage>
</organism>
<proteinExistence type="predicted"/>
<protein>
    <submittedName>
        <fullName evidence="1">Uncharacterized protein</fullName>
    </submittedName>
</protein>
<evidence type="ECO:0000313" key="2">
    <source>
        <dbReference type="Proteomes" id="UP000683925"/>
    </source>
</evidence>
<name>A0A8S1TZE6_PAROT</name>
<dbReference type="AlphaFoldDB" id="A0A8S1TZE6"/>
<accession>A0A8S1TZE6</accession>
<keyword evidence="2" id="KW-1185">Reference proteome</keyword>
<sequence>MDRMYQLQIKWNPMAKSDRFMIAKLLNNCFSKIMKIFILLPQIPKLRLMQLIRVQMATSLKIWQQMIFHQIRLILNKLIY</sequence>